<gene>
    <name evidence="3" type="ORF">ERS852450_01632</name>
    <name evidence="2" type="ORF">ERS852578_01102</name>
</gene>
<protein>
    <submittedName>
        <fullName evidence="2">Uncharacterized protein</fullName>
    </submittedName>
</protein>
<evidence type="ECO:0000313" key="4">
    <source>
        <dbReference type="Proteomes" id="UP000095390"/>
    </source>
</evidence>
<sequence>MNEKIFKTLGQIGASGIVVGIITVIVGVSVGVVSIVSGARALKLKGKIMI</sequence>
<proteinExistence type="predicted"/>
<dbReference type="GeneID" id="75047918"/>
<name>A0A173SP58_9FIRM</name>
<feature type="transmembrane region" description="Helical" evidence="1">
    <location>
        <begin position="12"/>
        <end position="39"/>
    </location>
</feature>
<reference evidence="4 5" key="1">
    <citation type="submission" date="2015-09" db="EMBL/GenBank/DDBJ databases">
        <authorList>
            <consortium name="Pathogen Informatics"/>
        </authorList>
    </citation>
    <scope>NUCLEOTIDE SEQUENCE [LARGE SCALE GENOMIC DNA]</scope>
    <source>
        <strain evidence="3 5">2789STDY5834835</strain>
        <strain evidence="2 4">2789STDY5834966</strain>
    </source>
</reference>
<keyword evidence="1" id="KW-1133">Transmembrane helix</keyword>
<keyword evidence="1" id="KW-0472">Membrane</keyword>
<dbReference type="Proteomes" id="UP000095390">
    <property type="component" value="Unassembled WGS sequence"/>
</dbReference>
<evidence type="ECO:0000256" key="1">
    <source>
        <dbReference type="SAM" id="Phobius"/>
    </source>
</evidence>
<keyword evidence="1" id="KW-0812">Transmembrane</keyword>
<dbReference type="RefSeq" id="WP_005348091.1">
    <property type="nucleotide sequence ID" value="NZ_BLYK01000004.1"/>
</dbReference>
<evidence type="ECO:0000313" key="2">
    <source>
        <dbReference type="EMBL" id="CUM92272.1"/>
    </source>
</evidence>
<organism evidence="2 4">
    <name type="scientific">Anaerobutyricum hallii</name>
    <dbReference type="NCBI Taxonomy" id="39488"/>
    <lineage>
        <taxon>Bacteria</taxon>
        <taxon>Bacillati</taxon>
        <taxon>Bacillota</taxon>
        <taxon>Clostridia</taxon>
        <taxon>Lachnospirales</taxon>
        <taxon>Lachnospiraceae</taxon>
        <taxon>Anaerobutyricum</taxon>
    </lineage>
</organism>
<dbReference type="EMBL" id="CYZL01000012">
    <property type="protein sequence ID" value="CUO33941.1"/>
    <property type="molecule type" value="Genomic_DNA"/>
</dbReference>
<dbReference type="AlphaFoldDB" id="A0A173SP58"/>
<dbReference type="EMBL" id="CYYC01000010">
    <property type="protein sequence ID" value="CUM92272.1"/>
    <property type="molecule type" value="Genomic_DNA"/>
</dbReference>
<evidence type="ECO:0000313" key="5">
    <source>
        <dbReference type="Proteomes" id="UP000095679"/>
    </source>
</evidence>
<dbReference type="Proteomes" id="UP000095679">
    <property type="component" value="Unassembled WGS sequence"/>
</dbReference>
<accession>A0A173SP58</accession>
<evidence type="ECO:0000313" key="3">
    <source>
        <dbReference type="EMBL" id="CUO33941.1"/>
    </source>
</evidence>